<evidence type="ECO:0000313" key="4">
    <source>
        <dbReference type="Proteomes" id="UP000638263"/>
    </source>
</evidence>
<sequence>MGALYVAVALVLTLLIAVPQVRLYRDEQPRADIVGQLRFLRSELGSGLGEEMQAMFPEGYFFSYALYGLAWTDIARGDTTYRDEALREARWALARLESPAGKAIFDDSLRPAHGVFYVGWSSRLRGAVIELAGPDAPETVRFVADCAALAAAFDTEGPFLEAYPGQAWPVDSVVAVAALSLHDRIAGPPRFGTVIAEWSKSARTRLDPATGLLPHRAKPVTEGARGSSQSVIQRFLPEIDTEWAQEQYRAFRGSFVDIPLGLPGVREYPRGRNGTGDVDSGPLILGVSASATVVAIGAARVHGDRALAGPLTGLGEGLGVPVGAGDTKRYAFGLLPVGDAFLAWSFAAPSTAAPSYPPVVRWWWRMPWHVLALTIVAVLLLPAIRVVIRKPRRAGIRGSDPGRRSRGSYSVATRGRRAGAGRPRTRSAAAAHGNHDGPASALSPGDNR</sequence>
<feature type="region of interest" description="Disordered" evidence="1">
    <location>
        <begin position="395"/>
        <end position="448"/>
    </location>
</feature>
<keyword evidence="2" id="KW-0472">Membrane</keyword>
<dbReference type="Proteomes" id="UP000638263">
    <property type="component" value="Unassembled WGS sequence"/>
</dbReference>
<name>A0A917RTV7_9NOCA</name>
<accession>A0A917RTV7</accession>
<dbReference type="EMBL" id="BMMH01000012">
    <property type="protein sequence ID" value="GGL30222.1"/>
    <property type="molecule type" value="Genomic_DNA"/>
</dbReference>
<keyword evidence="2" id="KW-0812">Transmembrane</keyword>
<keyword evidence="2" id="KW-1133">Transmembrane helix</keyword>
<evidence type="ECO:0000256" key="1">
    <source>
        <dbReference type="SAM" id="MobiDB-lite"/>
    </source>
</evidence>
<comment type="caution">
    <text evidence="3">The sequence shown here is derived from an EMBL/GenBank/DDBJ whole genome shotgun (WGS) entry which is preliminary data.</text>
</comment>
<reference evidence="3" key="1">
    <citation type="journal article" date="2014" name="Int. J. Syst. Evol. Microbiol.">
        <title>Complete genome sequence of Corynebacterium casei LMG S-19264T (=DSM 44701T), isolated from a smear-ripened cheese.</title>
        <authorList>
            <consortium name="US DOE Joint Genome Institute (JGI-PGF)"/>
            <person name="Walter F."/>
            <person name="Albersmeier A."/>
            <person name="Kalinowski J."/>
            <person name="Ruckert C."/>
        </authorList>
    </citation>
    <scope>NUCLEOTIDE SEQUENCE</scope>
    <source>
        <strain evidence="3">CGMCC 4.3508</strain>
    </source>
</reference>
<evidence type="ECO:0000256" key="2">
    <source>
        <dbReference type="SAM" id="Phobius"/>
    </source>
</evidence>
<gene>
    <name evidence="3" type="ORF">GCM10011588_51220</name>
</gene>
<feature type="compositionally biased region" description="Basic residues" evidence="1">
    <location>
        <begin position="414"/>
        <end position="425"/>
    </location>
</feature>
<reference evidence="3" key="2">
    <citation type="submission" date="2020-09" db="EMBL/GenBank/DDBJ databases">
        <authorList>
            <person name="Sun Q."/>
            <person name="Zhou Y."/>
        </authorList>
    </citation>
    <scope>NUCLEOTIDE SEQUENCE</scope>
    <source>
        <strain evidence="3">CGMCC 4.3508</strain>
    </source>
</reference>
<protein>
    <submittedName>
        <fullName evidence="3">Uncharacterized protein</fullName>
    </submittedName>
</protein>
<organism evidence="3 4">
    <name type="scientific">Nocardia jinanensis</name>
    <dbReference type="NCBI Taxonomy" id="382504"/>
    <lineage>
        <taxon>Bacteria</taxon>
        <taxon>Bacillati</taxon>
        <taxon>Actinomycetota</taxon>
        <taxon>Actinomycetes</taxon>
        <taxon>Mycobacteriales</taxon>
        <taxon>Nocardiaceae</taxon>
        <taxon>Nocardia</taxon>
    </lineage>
</organism>
<keyword evidence="4" id="KW-1185">Reference proteome</keyword>
<proteinExistence type="predicted"/>
<dbReference type="AlphaFoldDB" id="A0A917RTV7"/>
<evidence type="ECO:0000313" key="3">
    <source>
        <dbReference type="EMBL" id="GGL30222.1"/>
    </source>
</evidence>
<feature type="transmembrane region" description="Helical" evidence="2">
    <location>
        <begin position="368"/>
        <end position="388"/>
    </location>
</feature>